<sequence>MRNRNLEELEKFDREFVCRKGPSVHFFQVYSTITRNGIISDAFAAALVDELPYETVFDLLQYLKNEKEYLPWEEALVGFFTILDFFGSEPEAKPAQQFMLNLMENIYKNSSLEHITKEYKNDKLSFEIILEQRVIEAYCSLGSEDCINKYKKLFDEEVVGKCQGTKAKASQCVTLAAPLRAKTYCYGVSEGGKAAYNKKKASSNPSKAYARLVFASQRKALSEKCNQRNSHSIFELLYIWAQSQQQYIQSSFMPVSNFKTGITVCIHKQAKCCIAAVYNLCAFLEIYQLRL</sequence>
<dbReference type="GO" id="GO:0005737">
    <property type="term" value="C:cytoplasm"/>
    <property type="evidence" value="ECO:0007669"/>
    <property type="project" value="TreeGrafter"/>
</dbReference>
<proteinExistence type="inferred from homology"/>
<feature type="domain" description="ERAP1-like C-terminal" evidence="2">
    <location>
        <begin position="29"/>
        <end position="202"/>
    </location>
</feature>
<dbReference type="InterPro" id="IPR050344">
    <property type="entry name" value="Peptidase_M1_aminopeptidases"/>
</dbReference>
<dbReference type="GO" id="GO:0005615">
    <property type="term" value="C:extracellular space"/>
    <property type="evidence" value="ECO:0007669"/>
    <property type="project" value="TreeGrafter"/>
</dbReference>
<dbReference type="Pfam" id="PF11838">
    <property type="entry name" value="ERAP1_C"/>
    <property type="match status" value="1"/>
</dbReference>
<dbReference type="PANTHER" id="PTHR11533:SF299">
    <property type="entry name" value="AMINOPEPTIDASE"/>
    <property type="match status" value="1"/>
</dbReference>
<dbReference type="GO" id="GO:0008270">
    <property type="term" value="F:zinc ion binding"/>
    <property type="evidence" value="ECO:0007669"/>
    <property type="project" value="TreeGrafter"/>
</dbReference>
<accession>A0A3P7JBA6</accession>
<dbReference type="EMBL" id="UYYB01100614">
    <property type="protein sequence ID" value="VDM77983.1"/>
    <property type="molecule type" value="Genomic_DNA"/>
</dbReference>
<dbReference type="Proteomes" id="UP000270094">
    <property type="component" value="Unassembled WGS sequence"/>
</dbReference>
<evidence type="ECO:0000259" key="2">
    <source>
        <dbReference type="Pfam" id="PF11838"/>
    </source>
</evidence>
<dbReference type="GO" id="GO:0043171">
    <property type="term" value="P:peptide catabolic process"/>
    <property type="evidence" value="ECO:0007669"/>
    <property type="project" value="TreeGrafter"/>
</dbReference>
<dbReference type="Gene3D" id="1.25.50.20">
    <property type="match status" value="1"/>
</dbReference>
<dbReference type="GO" id="GO:0042277">
    <property type="term" value="F:peptide binding"/>
    <property type="evidence" value="ECO:0007669"/>
    <property type="project" value="TreeGrafter"/>
</dbReference>
<gene>
    <name evidence="3" type="ORF">SVUK_LOCUS12981</name>
</gene>
<dbReference type="GO" id="GO:0070006">
    <property type="term" value="F:metalloaminopeptidase activity"/>
    <property type="evidence" value="ECO:0007669"/>
    <property type="project" value="TreeGrafter"/>
</dbReference>
<name>A0A3P7JBA6_STRVU</name>
<organism evidence="3 4">
    <name type="scientific">Strongylus vulgaris</name>
    <name type="common">Blood worm</name>
    <dbReference type="NCBI Taxonomy" id="40348"/>
    <lineage>
        <taxon>Eukaryota</taxon>
        <taxon>Metazoa</taxon>
        <taxon>Ecdysozoa</taxon>
        <taxon>Nematoda</taxon>
        <taxon>Chromadorea</taxon>
        <taxon>Rhabditida</taxon>
        <taxon>Rhabditina</taxon>
        <taxon>Rhabditomorpha</taxon>
        <taxon>Strongyloidea</taxon>
        <taxon>Strongylidae</taxon>
        <taxon>Strongylus</taxon>
    </lineage>
</organism>
<reference evidence="3 4" key="1">
    <citation type="submission" date="2018-11" db="EMBL/GenBank/DDBJ databases">
        <authorList>
            <consortium name="Pathogen Informatics"/>
        </authorList>
    </citation>
    <scope>NUCLEOTIDE SEQUENCE [LARGE SCALE GENOMIC DNA]</scope>
</reference>
<evidence type="ECO:0000313" key="3">
    <source>
        <dbReference type="EMBL" id="VDM77983.1"/>
    </source>
</evidence>
<keyword evidence="4" id="KW-1185">Reference proteome</keyword>
<dbReference type="OrthoDB" id="5855716at2759"/>
<evidence type="ECO:0000313" key="4">
    <source>
        <dbReference type="Proteomes" id="UP000270094"/>
    </source>
</evidence>
<protein>
    <recommendedName>
        <fullName evidence="2">ERAP1-like C-terminal domain-containing protein</fullName>
    </recommendedName>
</protein>
<dbReference type="GO" id="GO:0006508">
    <property type="term" value="P:proteolysis"/>
    <property type="evidence" value="ECO:0007669"/>
    <property type="project" value="TreeGrafter"/>
</dbReference>
<comment type="similarity">
    <text evidence="1">Belongs to the peptidase M1 family.</text>
</comment>
<dbReference type="InterPro" id="IPR024571">
    <property type="entry name" value="ERAP1-like_C_dom"/>
</dbReference>
<dbReference type="GO" id="GO:0016020">
    <property type="term" value="C:membrane"/>
    <property type="evidence" value="ECO:0007669"/>
    <property type="project" value="TreeGrafter"/>
</dbReference>
<evidence type="ECO:0000256" key="1">
    <source>
        <dbReference type="ARBA" id="ARBA00010136"/>
    </source>
</evidence>
<dbReference type="AlphaFoldDB" id="A0A3P7JBA6"/>
<dbReference type="PANTHER" id="PTHR11533">
    <property type="entry name" value="PROTEASE M1 ZINC METALLOPROTEASE"/>
    <property type="match status" value="1"/>
</dbReference>